<feature type="transmembrane region" description="Helical" evidence="2">
    <location>
        <begin position="65"/>
        <end position="86"/>
    </location>
</feature>
<protein>
    <recommendedName>
        <fullName evidence="5">Nucleotide-diphospho-sugar transferase domain-containing protein</fullName>
    </recommendedName>
</protein>
<gene>
    <name evidence="3" type="ORF">FRACYDRAFT_238100</name>
</gene>
<dbReference type="OrthoDB" id="42004at2759"/>
<evidence type="ECO:0000313" key="4">
    <source>
        <dbReference type="Proteomes" id="UP000095751"/>
    </source>
</evidence>
<evidence type="ECO:0000313" key="3">
    <source>
        <dbReference type="EMBL" id="OEU17674.1"/>
    </source>
</evidence>
<organism evidence="3 4">
    <name type="scientific">Fragilariopsis cylindrus CCMP1102</name>
    <dbReference type="NCBI Taxonomy" id="635003"/>
    <lineage>
        <taxon>Eukaryota</taxon>
        <taxon>Sar</taxon>
        <taxon>Stramenopiles</taxon>
        <taxon>Ochrophyta</taxon>
        <taxon>Bacillariophyta</taxon>
        <taxon>Bacillariophyceae</taxon>
        <taxon>Bacillariophycidae</taxon>
        <taxon>Bacillariales</taxon>
        <taxon>Bacillariaceae</taxon>
        <taxon>Fragilariopsis</taxon>
    </lineage>
</organism>
<reference evidence="3 4" key="1">
    <citation type="submission" date="2016-09" db="EMBL/GenBank/DDBJ databases">
        <title>Extensive genetic diversity and differential bi-allelic expression allows diatom success in the polar Southern Ocean.</title>
        <authorList>
            <consortium name="DOE Joint Genome Institute"/>
            <person name="Mock T."/>
            <person name="Otillar R.P."/>
            <person name="Strauss J."/>
            <person name="Dupont C."/>
            <person name="Frickenhaus S."/>
            <person name="Maumus F."/>
            <person name="Mcmullan M."/>
            <person name="Sanges R."/>
            <person name="Schmutz J."/>
            <person name="Toseland A."/>
            <person name="Valas R."/>
            <person name="Veluchamy A."/>
            <person name="Ward B.J."/>
            <person name="Allen A."/>
            <person name="Barry K."/>
            <person name="Falciatore A."/>
            <person name="Ferrante M."/>
            <person name="Fortunato A.E."/>
            <person name="Gloeckner G."/>
            <person name="Gruber A."/>
            <person name="Hipkin R."/>
            <person name="Janech M."/>
            <person name="Kroth P."/>
            <person name="Leese F."/>
            <person name="Lindquist E."/>
            <person name="Lyon B.R."/>
            <person name="Martin J."/>
            <person name="Mayer C."/>
            <person name="Parker M."/>
            <person name="Quesneville H."/>
            <person name="Raymond J."/>
            <person name="Uhlig C."/>
            <person name="Valentin K.U."/>
            <person name="Worden A.Z."/>
            <person name="Armbrust E.V."/>
            <person name="Bowler C."/>
            <person name="Green B."/>
            <person name="Moulton V."/>
            <person name="Van Oosterhout C."/>
            <person name="Grigoriev I."/>
        </authorList>
    </citation>
    <scope>NUCLEOTIDE SEQUENCE [LARGE SCALE GENOMIC DNA]</scope>
    <source>
        <strain evidence="3 4">CCMP1102</strain>
    </source>
</reference>
<evidence type="ECO:0008006" key="5">
    <source>
        <dbReference type="Google" id="ProtNLM"/>
    </source>
</evidence>
<keyword evidence="2" id="KW-0812">Transmembrane</keyword>
<dbReference type="Proteomes" id="UP000095751">
    <property type="component" value="Unassembled WGS sequence"/>
</dbReference>
<feature type="compositionally biased region" description="Basic and acidic residues" evidence="1">
    <location>
        <begin position="142"/>
        <end position="152"/>
    </location>
</feature>
<accession>A0A1E7FHS9</accession>
<sequence>MATRRNNVGNIIPNDDVLLSNNKLSKATITNFSSSSSNKQDVDGPYSNSKQKNRHQQHQLISHRLMTIVLIIFVMITAVTTVSFIVKIESNIASTKENTILSLSSRTKQSLLNDTVPEIIVALKVEGGIGIGGAGSITGGNDDNKNNKDNNDKNQSNRNINSAKTKEKPMEIYMTFDDPPIYEAPIIDQTILDFDYPSTTNSINNDAAVIVTKIQGPPHLRALRQMLCLLTKAYNNRVQHDIIIFTSELIEQSDIDELQMIVSPARLMVEIDNPGLQNMVDNLSDSQKKHLLERCGTNITSSSELSWYTECTEVRSYRTLKGERIAYNWQAEFRALWLWIHPLLKPYKYMMWMDSDVFCTRVWKQDPIATMKRHDLVLLFDHFPQGAAQGSEFPAITREAFNRTICGVDMVNGTLVAKDGRCFGKKKSRIKQVHGFFHISNLDFYRSDAVMKWNRALIGESKFSRQFDDQIGITIPAAVLAGNRSRDMRSLGVYTRVFHNYVIDGHMKDWRGYFVPWWEKNANTTFPEASQQCFVDISG</sequence>
<dbReference type="KEGG" id="fcy:FRACYDRAFT_238100"/>
<dbReference type="InParanoid" id="A0A1E7FHS9"/>
<name>A0A1E7FHS9_9STRA</name>
<keyword evidence="2" id="KW-0472">Membrane</keyword>
<dbReference type="AlphaFoldDB" id="A0A1E7FHS9"/>
<feature type="region of interest" description="Disordered" evidence="1">
    <location>
        <begin position="32"/>
        <end position="57"/>
    </location>
</feature>
<keyword evidence="4" id="KW-1185">Reference proteome</keyword>
<dbReference type="EMBL" id="KV784357">
    <property type="protein sequence ID" value="OEU17674.1"/>
    <property type="molecule type" value="Genomic_DNA"/>
</dbReference>
<evidence type="ECO:0000256" key="2">
    <source>
        <dbReference type="SAM" id="Phobius"/>
    </source>
</evidence>
<proteinExistence type="predicted"/>
<evidence type="ECO:0000256" key="1">
    <source>
        <dbReference type="SAM" id="MobiDB-lite"/>
    </source>
</evidence>
<dbReference type="Gene3D" id="3.90.550.10">
    <property type="entry name" value="Spore Coat Polysaccharide Biosynthesis Protein SpsA, Chain A"/>
    <property type="match status" value="1"/>
</dbReference>
<feature type="region of interest" description="Disordered" evidence="1">
    <location>
        <begin position="134"/>
        <end position="164"/>
    </location>
</feature>
<dbReference type="InterPro" id="IPR029044">
    <property type="entry name" value="Nucleotide-diphossugar_trans"/>
</dbReference>
<keyword evidence="2" id="KW-1133">Transmembrane helix</keyword>